<evidence type="ECO:0000256" key="1">
    <source>
        <dbReference type="SAM" id="MobiDB-lite"/>
    </source>
</evidence>
<reference evidence="2 3" key="1">
    <citation type="submission" date="2022-01" db="EMBL/GenBank/DDBJ databases">
        <title>Octadecabacter sp. nov., isolated from a marine alga.</title>
        <authorList>
            <person name="Jin M.S."/>
            <person name="Kim H.M."/>
            <person name="Han D.M."/>
            <person name="Jung J.J."/>
            <person name="Jeon C.O."/>
        </authorList>
    </citation>
    <scope>NUCLEOTIDE SEQUENCE [LARGE SCALE GENOMIC DNA]</scope>
    <source>
        <strain evidence="2 3">G9-8</strain>
    </source>
</reference>
<gene>
    <name evidence="2" type="ORF">L0664_17115</name>
</gene>
<dbReference type="Proteomes" id="UP001200557">
    <property type="component" value="Unassembled WGS sequence"/>
</dbReference>
<sequence length="188" mass="20335">MKEASPRSDLELAEAYNLGLTDLNGKRDGLISRMSSGHDRRLGKMGPVCWAILPASVLTHRASGTRAPAFDELNNHERHGLRYIAIAIEHGRGSISISMATESNGYQPLYYEQALIITDAIHEDRLFRAKDGSIAVTKRKRLGGDVLSHAVDILDVCKETGVEPIPTSPDAPRKASPTPKGAPDPATS</sequence>
<name>A0ABS9D2Z3_9RHOB</name>
<dbReference type="EMBL" id="JAKGAQ010000005">
    <property type="protein sequence ID" value="MCF2872791.1"/>
    <property type="molecule type" value="Genomic_DNA"/>
</dbReference>
<accession>A0ABS9D2Z3</accession>
<organism evidence="2 3">
    <name type="scientific">Octadecabacter dasysiphoniae</name>
    <dbReference type="NCBI Taxonomy" id="2909341"/>
    <lineage>
        <taxon>Bacteria</taxon>
        <taxon>Pseudomonadati</taxon>
        <taxon>Pseudomonadota</taxon>
        <taxon>Alphaproteobacteria</taxon>
        <taxon>Rhodobacterales</taxon>
        <taxon>Roseobacteraceae</taxon>
        <taxon>Octadecabacter</taxon>
    </lineage>
</organism>
<protein>
    <submittedName>
        <fullName evidence="2">Uncharacterized protein</fullName>
    </submittedName>
</protein>
<proteinExistence type="predicted"/>
<feature type="region of interest" description="Disordered" evidence="1">
    <location>
        <begin position="161"/>
        <end position="188"/>
    </location>
</feature>
<keyword evidence="3" id="KW-1185">Reference proteome</keyword>
<evidence type="ECO:0000313" key="2">
    <source>
        <dbReference type="EMBL" id="MCF2872791.1"/>
    </source>
</evidence>
<evidence type="ECO:0000313" key="3">
    <source>
        <dbReference type="Proteomes" id="UP001200557"/>
    </source>
</evidence>
<dbReference type="RefSeq" id="WP_235227116.1">
    <property type="nucleotide sequence ID" value="NZ_JAKGAQ010000005.1"/>
</dbReference>
<comment type="caution">
    <text evidence="2">The sequence shown here is derived from an EMBL/GenBank/DDBJ whole genome shotgun (WGS) entry which is preliminary data.</text>
</comment>